<sequence>MTAPWQFRSLAAALFAVCAGLAAAPGCSGPAPKPENKDEHKDEAKADPKSAPAPGTSPAPGTTPAPSVPPKTTLRDIDPQATAAVGTFLGALIQGNASPDALSGAFLRVVGKPLFFGGDKEKGYSATEAASWLKRTGETVNNFTPSHDQHQIGDVVYVRAALTSRLGNKSGGYSLRLVKEGPGWKVDWFSLASVDPDKITFPPAATPDAIAQGFAVAAFVGTVTADPNVFPAADRAPLVAAALTGELRKKWAEPFPSDAAEGRDYNPGKINTEAVKIGGGTTAITVTRAGEQLEFKVELTKPTGKQSYVVKLVKGAGPTEWLVSEVTEAKG</sequence>
<dbReference type="Proteomes" id="UP000503447">
    <property type="component" value="Chromosome"/>
</dbReference>
<evidence type="ECO:0008006" key="5">
    <source>
        <dbReference type="Google" id="ProtNLM"/>
    </source>
</evidence>
<proteinExistence type="predicted"/>
<name>A0A6M5YWB5_9BACT</name>
<keyword evidence="2" id="KW-0732">Signal</keyword>
<protein>
    <recommendedName>
        <fullName evidence="5">DUF4440 domain-containing protein</fullName>
    </recommendedName>
</protein>
<organism evidence="3 4">
    <name type="scientific">Frigoriglobus tundricola</name>
    <dbReference type="NCBI Taxonomy" id="2774151"/>
    <lineage>
        <taxon>Bacteria</taxon>
        <taxon>Pseudomonadati</taxon>
        <taxon>Planctomycetota</taxon>
        <taxon>Planctomycetia</taxon>
        <taxon>Gemmatales</taxon>
        <taxon>Gemmataceae</taxon>
        <taxon>Frigoriglobus</taxon>
    </lineage>
</organism>
<dbReference type="AlphaFoldDB" id="A0A6M5YWB5"/>
<evidence type="ECO:0000313" key="3">
    <source>
        <dbReference type="EMBL" id="QJW97754.1"/>
    </source>
</evidence>
<evidence type="ECO:0000256" key="2">
    <source>
        <dbReference type="SAM" id="SignalP"/>
    </source>
</evidence>
<evidence type="ECO:0000313" key="4">
    <source>
        <dbReference type="Proteomes" id="UP000503447"/>
    </source>
</evidence>
<feature type="signal peptide" evidence="2">
    <location>
        <begin position="1"/>
        <end position="24"/>
    </location>
</feature>
<gene>
    <name evidence="3" type="ORF">FTUN_5332</name>
</gene>
<dbReference type="EMBL" id="CP053452">
    <property type="protein sequence ID" value="QJW97754.1"/>
    <property type="molecule type" value="Genomic_DNA"/>
</dbReference>
<reference evidence="4" key="1">
    <citation type="submission" date="2020-05" db="EMBL/GenBank/DDBJ databases">
        <title>Frigoriglobus tundricola gen. nov., sp. nov., a psychrotolerant cellulolytic planctomycete of the family Gemmataceae with two divergent copies of 16S rRNA gene.</title>
        <authorList>
            <person name="Kulichevskaya I.S."/>
            <person name="Ivanova A.A."/>
            <person name="Naumoff D.G."/>
            <person name="Beletsky A.V."/>
            <person name="Rijpstra W.I.C."/>
            <person name="Sinninghe Damste J.S."/>
            <person name="Mardanov A.V."/>
            <person name="Ravin N.V."/>
            <person name="Dedysh S.N."/>
        </authorList>
    </citation>
    <scope>NUCLEOTIDE SEQUENCE [LARGE SCALE GENOMIC DNA]</scope>
    <source>
        <strain evidence="4">PL17</strain>
    </source>
</reference>
<keyword evidence="4" id="KW-1185">Reference proteome</keyword>
<feature type="chain" id="PRO_5026977030" description="DUF4440 domain-containing protein" evidence="2">
    <location>
        <begin position="25"/>
        <end position="331"/>
    </location>
</feature>
<evidence type="ECO:0000256" key="1">
    <source>
        <dbReference type="SAM" id="MobiDB-lite"/>
    </source>
</evidence>
<accession>A0A6M5YWB5</accession>
<dbReference type="KEGG" id="ftj:FTUN_5332"/>
<dbReference type="RefSeq" id="WP_171473066.1">
    <property type="nucleotide sequence ID" value="NZ_CP053452.2"/>
</dbReference>
<feature type="compositionally biased region" description="Basic and acidic residues" evidence="1">
    <location>
        <begin position="34"/>
        <end position="48"/>
    </location>
</feature>
<feature type="region of interest" description="Disordered" evidence="1">
    <location>
        <begin position="26"/>
        <end position="75"/>
    </location>
</feature>
<feature type="compositionally biased region" description="Pro residues" evidence="1">
    <location>
        <begin position="55"/>
        <end position="69"/>
    </location>
</feature>